<dbReference type="EMBL" id="LT969573">
    <property type="protein sequence ID" value="SOV79767.1"/>
    <property type="molecule type" value="Genomic_DNA"/>
</dbReference>
<keyword evidence="1" id="KW-0175">Coiled coil</keyword>
<dbReference type="VEuPathDB" id="PlasmoDB:PRCDC_1017200"/>
<name>A0A2P9DFL0_PLARE</name>
<feature type="transmembrane region" description="Helical" evidence="3">
    <location>
        <begin position="996"/>
        <end position="1014"/>
    </location>
</feature>
<evidence type="ECO:0000256" key="1">
    <source>
        <dbReference type="SAM" id="Coils"/>
    </source>
</evidence>
<dbReference type="VEuPathDB" id="PlasmoDB:PRG01_1016300"/>
<feature type="compositionally biased region" description="Low complexity" evidence="2">
    <location>
        <begin position="367"/>
        <end position="413"/>
    </location>
</feature>
<feature type="region of interest" description="Disordered" evidence="2">
    <location>
        <begin position="367"/>
        <end position="419"/>
    </location>
</feature>
<protein>
    <submittedName>
        <fullName evidence="4">Uncharacterized protein</fullName>
    </submittedName>
</protein>
<dbReference type="OrthoDB" id="376859at2759"/>
<organism evidence="4 5">
    <name type="scientific">Plasmodium reichenowi</name>
    <dbReference type="NCBI Taxonomy" id="5854"/>
    <lineage>
        <taxon>Eukaryota</taxon>
        <taxon>Sar</taxon>
        <taxon>Alveolata</taxon>
        <taxon>Apicomplexa</taxon>
        <taxon>Aconoidasida</taxon>
        <taxon>Haemosporida</taxon>
        <taxon>Plasmodiidae</taxon>
        <taxon>Plasmodium</taxon>
        <taxon>Plasmodium (Laverania)</taxon>
    </lineage>
</organism>
<evidence type="ECO:0000256" key="2">
    <source>
        <dbReference type="SAM" id="MobiDB-lite"/>
    </source>
</evidence>
<feature type="transmembrane region" description="Helical" evidence="3">
    <location>
        <begin position="1026"/>
        <end position="1045"/>
    </location>
</feature>
<keyword evidence="3" id="KW-0472">Membrane</keyword>
<dbReference type="Proteomes" id="UP000240500">
    <property type="component" value="Chromosome 10"/>
</dbReference>
<sequence>MLSIHLKVYDKLNYINKLTLCHGYNIIYKKNYSSGSEYSSNISRIFYHLNEKLKNVTEQLRRKHEDRNKKEKDKNNNIKVNIINKSERYIKNENVNDVKDNEQISYIKDPLEMDIMYECSKEKKLIYIYKQYDKIICKINYDKMMGRDLSYCMNILSKIKYFKDHIFWYKASNKLIKGYMIHRINIQSYYIIANALSNIHLLYDIKNKNIQYKNHKQIFNKHIMNQSICNNKIMNNNLQYHQVPYQNIKNESSSPFRYISFKDNIILEDDKSILEDDKIILEDDKSILEDDKIILENDKSNICKYHNIYDQIAYRFIIDIQNMNLDSISCTINLFSKMNLLKYNLLGYYFADYFVLYLINHNKNNNNNNDNNNNDNNNNDNNNNDNNNNDNNNNDNNNNDNPNNNNNHYNNNNDKNHKKFISQNKSSSTIFSYLMNKNKCVDISPNKCNISKLVIILHSLVKSNVIHIEFFYICLQYFNKYFIHLNNIDICNILYSFSRCQLAIKSNHTINKLCMRKRIMDTCFQNFVNNIIKKLNIYNEYYSTDQINNMENMYNVYYDYFHRLKNNLLSLSSPTDFFLCINNYGKLDKLKCWNVLNKIINHIEKNEKILNNFTSLQISSIILSICKLKINSLNIFYALNYRVHYLWKYFSLHSIADYLYAINERNIYDEQISFLLFHQFVRIVKWKYLQYMENKLGIGSINNGIYKNKIKQNNQGIIYLLLLNVENDDKNNNNEILKKKRKKKLHLLSDSDISMCIRIFQSFSKFDIIKNINMFLYYYHIYFPYDISTICIKYDKLVNKNKILMRDILEMDILMKRNTCNDEIQIKTTNQEATICCDNNQNYNYNYNIFKSGNHFNLYNNKEGQNIYHNFMSYQQNEQEDDKHFWMNLNLYPKKSLLFLHSYKKYIDIIMLYTLRTFFFLIFQHYHIITLDKKCLLCYFMLSVPHFLCPFELYNKNNLLVNIYNIKYMNKHTNNNHMDNNIYPFKLYFKKKFKTFNIYIPASAYILFDILYNMELHKLNEITIRQIYTCLLCLHLNIINFCYYIRPYHNKKNKKNNHDNNNNNNNTLLLHKEFIFHLLSLNMLKKMNSFLDHVNQNRTQQNEINLSSRTHHEVYNYLKSLIGSNMFYKKGKKINQKSEYIVGPFVLDCVIEFL</sequence>
<accession>A0A2P9DFL0</accession>
<reference evidence="4 5" key="1">
    <citation type="submission" date="2016-09" db="EMBL/GenBank/DDBJ databases">
        <authorList>
            <consortium name="Pathogen Informatics"/>
        </authorList>
    </citation>
    <scope>NUCLEOTIDE SEQUENCE [LARGE SCALE GENOMIC DNA]</scope>
</reference>
<gene>
    <name evidence="4" type="ORF">PRG01_1016300</name>
</gene>
<feature type="transmembrane region" description="Helical" evidence="3">
    <location>
        <begin position="906"/>
        <end position="923"/>
    </location>
</feature>
<evidence type="ECO:0000313" key="4">
    <source>
        <dbReference type="EMBL" id="SOV79767.1"/>
    </source>
</evidence>
<proteinExistence type="predicted"/>
<keyword evidence="3" id="KW-0812">Transmembrane</keyword>
<dbReference type="AlphaFoldDB" id="A0A2P9DFL0"/>
<feature type="coiled-coil region" evidence="1">
    <location>
        <begin position="50"/>
        <end position="81"/>
    </location>
</feature>
<evidence type="ECO:0000313" key="5">
    <source>
        <dbReference type="Proteomes" id="UP000240500"/>
    </source>
</evidence>
<keyword evidence="3" id="KW-1133">Transmembrane helix</keyword>
<evidence type="ECO:0000256" key="3">
    <source>
        <dbReference type="SAM" id="Phobius"/>
    </source>
</evidence>